<proteinExistence type="inferred from homology"/>
<keyword evidence="10" id="KW-1185">Reference proteome</keyword>
<evidence type="ECO:0000256" key="4">
    <source>
        <dbReference type="ARBA" id="ARBA00023136"/>
    </source>
</evidence>
<feature type="compositionally biased region" description="Basic and acidic residues" evidence="6">
    <location>
        <begin position="784"/>
        <end position="800"/>
    </location>
</feature>
<feature type="domain" description="Rhodopsin" evidence="8">
    <location>
        <begin position="486"/>
        <end position="537"/>
    </location>
</feature>
<dbReference type="PANTHER" id="PTHR33048">
    <property type="entry name" value="PTH11-LIKE INTEGRAL MEMBRANE PROTEIN (AFU_ORTHOLOGUE AFUA_5G11245)"/>
    <property type="match status" value="1"/>
</dbReference>
<evidence type="ECO:0000256" key="3">
    <source>
        <dbReference type="ARBA" id="ARBA00022989"/>
    </source>
</evidence>
<dbReference type="Proteomes" id="UP001239213">
    <property type="component" value="Unassembled WGS sequence"/>
</dbReference>
<dbReference type="Pfam" id="PF20684">
    <property type="entry name" value="Fung_rhodopsin"/>
    <property type="match status" value="2"/>
</dbReference>
<evidence type="ECO:0000313" key="9">
    <source>
        <dbReference type="EMBL" id="KAK1477271.1"/>
    </source>
</evidence>
<dbReference type="AlphaFoldDB" id="A0AAI9VAZ9"/>
<evidence type="ECO:0000313" key="10">
    <source>
        <dbReference type="Proteomes" id="UP001239213"/>
    </source>
</evidence>
<keyword evidence="3 7" id="KW-1133">Transmembrane helix</keyword>
<feature type="domain" description="Rhodopsin" evidence="8">
    <location>
        <begin position="362"/>
        <end position="477"/>
    </location>
</feature>
<comment type="similarity">
    <text evidence="5">Belongs to the SAT4 family.</text>
</comment>
<keyword evidence="2 7" id="KW-0812">Transmembrane</keyword>
<evidence type="ECO:0000256" key="2">
    <source>
        <dbReference type="ARBA" id="ARBA00022692"/>
    </source>
</evidence>
<feature type="transmembrane region" description="Helical" evidence="7">
    <location>
        <begin position="459"/>
        <end position="480"/>
    </location>
</feature>
<evidence type="ECO:0000256" key="5">
    <source>
        <dbReference type="ARBA" id="ARBA00038359"/>
    </source>
</evidence>
<sequence>MLEPEGNLGCYPAKGVALAPEEVFVGSLAKAIILANSSVSSLLCTYEAGLVYSLTCQLASCAKPKTSLRMPWIRGRGGCGDTQHVVSNNEFRKPLLCRRPAPSFTCSRYGRAGVAEIEVVRRLVVIFSKRGIPHTDRPITEMSSCIVWMLLAISQAFNCFPSLHVSQPEIMILTTCTSRFFCNCSVDCNTLQVAESQSSSAPLRPLRGKRAGLYRVDSVIYPAGTKGQKLARPETSQNGFRPHLDPKRLLSAFAAIESADSSDLLGKPFLPLDSLRMAFRIGLCFKFLTVISVPSPSGSATWILGREREASFSCLNKLFLDFFALPYSRPIVRLLPTEEDIAWMVAHINDSTSRLCPGLKPIFSDWLIVGSVVMLFFQQDVRSIALTIANIFALSTRYGADDAHVGYRKLVSFVLRLILRTTLQLNICNPILYGVSSVLVKWSILALYLAIFPQRKFHYWVHFVSTVNLLNGLAIVLRPYGIHHYFSIFNSVFNFLLDVVILLTPLPLVNQLNSSTRKKILLSINFALGGSFGVLSAFLTQDEWEARREPEMLTELIASRGHDTGRTTLRCRSCRITITSNSASNYKRGNSRSSNNFLVAETCRLSKQVSEESGFVAVRTNPLLKSRRLIEVVYQLRYYAQIRALPYIDYSSVKLGAQYHSRLDIFSQRQNPDPSHLDASHSHGRFEYFRKVGHMFLVEHFCMNARTISTQRSSLFFLQSCRLLTLPSVLGNSTGTFSIADSEDWGLQEKCNVRALDTSQEPYFSTLLFEHLCDLEGERGTKSLLQEKKDSPGLTGREDVSAAGMDTKQGYEPVNGGCDSDDGWPEPNRKEYVR</sequence>
<accession>A0AAI9VAZ9</accession>
<feature type="transmembrane region" description="Helical" evidence="7">
    <location>
        <begin position="431"/>
        <end position="452"/>
    </location>
</feature>
<dbReference type="PANTHER" id="PTHR33048:SF8">
    <property type="entry name" value="INTEGRAL MEMBRANE PROTEIN-RELATED"/>
    <property type="match status" value="1"/>
</dbReference>
<dbReference type="GO" id="GO:0016020">
    <property type="term" value="C:membrane"/>
    <property type="evidence" value="ECO:0007669"/>
    <property type="project" value="UniProtKB-SubCell"/>
</dbReference>
<reference evidence="9" key="1">
    <citation type="submission" date="2016-11" db="EMBL/GenBank/DDBJ databases">
        <title>The genome sequence of Colletotrichum cuscutae.</title>
        <authorList>
            <person name="Baroncelli R."/>
        </authorList>
    </citation>
    <scope>NUCLEOTIDE SEQUENCE</scope>
    <source>
        <strain evidence="9">IMI 304802</strain>
    </source>
</reference>
<comment type="caution">
    <text evidence="9">The sequence shown here is derived from an EMBL/GenBank/DDBJ whole genome shotgun (WGS) entry which is preliminary data.</text>
</comment>
<keyword evidence="4 7" id="KW-0472">Membrane</keyword>
<name>A0AAI9VAZ9_9PEZI</name>
<feature type="region of interest" description="Disordered" evidence="6">
    <location>
        <begin position="784"/>
        <end position="834"/>
    </location>
</feature>
<evidence type="ECO:0000256" key="7">
    <source>
        <dbReference type="SAM" id="Phobius"/>
    </source>
</evidence>
<dbReference type="InterPro" id="IPR049326">
    <property type="entry name" value="Rhodopsin_dom_fungi"/>
</dbReference>
<gene>
    <name evidence="9" type="ORF">CCUS01_05089</name>
</gene>
<evidence type="ECO:0000256" key="1">
    <source>
        <dbReference type="ARBA" id="ARBA00004141"/>
    </source>
</evidence>
<evidence type="ECO:0000256" key="6">
    <source>
        <dbReference type="SAM" id="MobiDB-lite"/>
    </source>
</evidence>
<feature type="transmembrane region" description="Helical" evidence="7">
    <location>
        <begin position="520"/>
        <end position="539"/>
    </location>
</feature>
<dbReference type="InterPro" id="IPR052337">
    <property type="entry name" value="SAT4-like"/>
</dbReference>
<feature type="transmembrane region" description="Helical" evidence="7">
    <location>
        <begin position="486"/>
        <end position="508"/>
    </location>
</feature>
<organism evidence="9 10">
    <name type="scientific">Colletotrichum cuscutae</name>
    <dbReference type="NCBI Taxonomy" id="1209917"/>
    <lineage>
        <taxon>Eukaryota</taxon>
        <taxon>Fungi</taxon>
        <taxon>Dikarya</taxon>
        <taxon>Ascomycota</taxon>
        <taxon>Pezizomycotina</taxon>
        <taxon>Sordariomycetes</taxon>
        <taxon>Hypocreomycetidae</taxon>
        <taxon>Glomerellales</taxon>
        <taxon>Glomerellaceae</taxon>
        <taxon>Colletotrichum</taxon>
        <taxon>Colletotrichum acutatum species complex</taxon>
    </lineage>
</organism>
<protein>
    <recommendedName>
        <fullName evidence="8">Rhodopsin domain-containing protein</fullName>
    </recommendedName>
</protein>
<dbReference type="EMBL" id="MPDP01000135">
    <property type="protein sequence ID" value="KAK1477271.1"/>
    <property type="molecule type" value="Genomic_DNA"/>
</dbReference>
<comment type="subcellular location">
    <subcellularLocation>
        <location evidence="1">Membrane</location>
        <topology evidence="1">Multi-pass membrane protein</topology>
    </subcellularLocation>
</comment>
<evidence type="ECO:0000259" key="8">
    <source>
        <dbReference type="Pfam" id="PF20684"/>
    </source>
</evidence>